<comment type="caution">
    <text evidence="2">The sequence shown here is derived from an EMBL/GenBank/DDBJ whole genome shotgun (WGS) entry which is preliminary data.</text>
</comment>
<accession>A0A9K3HRF8</accession>
<sequence length="113" mass="12535">MASGVCASHIFYFETITTKLFGFTLYPQKMLCSLTFRPKREGLGEAYRPPRPTVAYCASGLATVLASRFWRPPSVGHYHRYTAAHSHSPAYATDNHRQASNPVPATNEIESGN</sequence>
<reference evidence="2" key="1">
    <citation type="journal article" date="2017" name="Nature">
        <title>The sunflower genome provides insights into oil metabolism, flowering and Asterid evolution.</title>
        <authorList>
            <person name="Badouin H."/>
            <person name="Gouzy J."/>
            <person name="Grassa C.J."/>
            <person name="Murat F."/>
            <person name="Staton S.E."/>
            <person name="Cottret L."/>
            <person name="Lelandais-Briere C."/>
            <person name="Owens G.L."/>
            <person name="Carrere S."/>
            <person name="Mayjonade B."/>
            <person name="Legrand L."/>
            <person name="Gill N."/>
            <person name="Kane N.C."/>
            <person name="Bowers J.E."/>
            <person name="Hubner S."/>
            <person name="Bellec A."/>
            <person name="Berard A."/>
            <person name="Berges H."/>
            <person name="Blanchet N."/>
            <person name="Boniface M.C."/>
            <person name="Brunel D."/>
            <person name="Catrice O."/>
            <person name="Chaidir N."/>
            <person name="Claudel C."/>
            <person name="Donnadieu C."/>
            <person name="Faraut T."/>
            <person name="Fievet G."/>
            <person name="Helmstetter N."/>
            <person name="King M."/>
            <person name="Knapp S.J."/>
            <person name="Lai Z."/>
            <person name="Le Paslier M.C."/>
            <person name="Lippi Y."/>
            <person name="Lorenzon L."/>
            <person name="Mandel J.R."/>
            <person name="Marage G."/>
            <person name="Marchand G."/>
            <person name="Marquand E."/>
            <person name="Bret-Mestries E."/>
            <person name="Morien E."/>
            <person name="Nambeesan S."/>
            <person name="Nguyen T."/>
            <person name="Pegot-Espagnet P."/>
            <person name="Pouilly N."/>
            <person name="Raftis F."/>
            <person name="Sallet E."/>
            <person name="Schiex T."/>
            <person name="Thomas J."/>
            <person name="Vandecasteele C."/>
            <person name="Vares D."/>
            <person name="Vear F."/>
            <person name="Vautrin S."/>
            <person name="Crespi M."/>
            <person name="Mangin B."/>
            <person name="Burke J.M."/>
            <person name="Salse J."/>
            <person name="Munos S."/>
            <person name="Vincourt P."/>
            <person name="Rieseberg L.H."/>
            <person name="Langlade N.B."/>
        </authorList>
    </citation>
    <scope>NUCLEOTIDE SEQUENCE</scope>
    <source>
        <tissue evidence="2">Leaves</tissue>
    </source>
</reference>
<dbReference type="AlphaFoldDB" id="A0A9K3HRF8"/>
<reference evidence="2" key="2">
    <citation type="submission" date="2020-06" db="EMBL/GenBank/DDBJ databases">
        <title>Helianthus annuus Genome sequencing and assembly Release 2.</title>
        <authorList>
            <person name="Gouzy J."/>
            <person name="Langlade N."/>
            <person name="Munos S."/>
        </authorList>
    </citation>
    <scope>NUCLEOTIDE SEQUENCE</scope>
    <source>
        <tissue evidence="2">Leaves</tissue>
    </source>
</reference>
<dbReference type="Gramene" id="mRNA:HanXRQr2_Chr11g0500231">
    <property type="protein sequence ID" value="CDS:HanXRQr2_Chr11g0500231.1"/>
    <property type="gene ID" value="HanXRQr2_Chr11g0500231"/>
</dbReference>
<evidence type="ECO:0000313" key="2">
    <source>
        <dbReference type="EMBL" id="KAF5782790.1"/>
    </source>
</evidence>
<evidence type="ECO:0000313" key="3">
    <source>
        <dbReference type="Proteomes" id="UP000215914"/>
    </source>
</evidence>
<proteinExistence type="predicted"/>
<feature type="compositionally biased region" description="Polar residues" evidence="1">
    <location>
        <begin position="98"/>
        <end position="113"/>
    </location>
</feature>
<organism evidence="2 3">
    <name type="scientific">Helianthus annuus</name>
    <name type="common">Common sunflower</name>
    <dbReference type="NCBI Taxonomy" id="4232"/>
    <lineage>
        <taxon>Eukaryota</taxon>
        <taxon>Viridiplantae</taxon>
        <taxon>Streptophyta</taxon>
        <taxon>Embryophyta</taxon>
        <taxon>Tracheophyta</taxon>
        <taxon>Spermatophyta</taxon>
        <taxon>Magnoliopsida</taxon>
        <taxon>eudicotyledons</taxon>
        <taxon>Gunneridae</taxon>
        <taxon>Pentapetalae</taxon>
        <taxon>asterids</taxon>
        <taxon>campanulids</taxon>
        <taxon>Asterales</taxon>
        <taxon>Asteraceae</taxon>
        <taxon>Asteroideae</taxon>
        <taxon>Heliantheae alliance</taxon>
        <taxon>Heliantheae</taxon>
        <taxon>Helianthus</taxon>
    </lineage>
</organism>
<gene>
    <name evidence="2" type="ORF">HanXRQr2_Chr11g0500231</name>
</gene>
<keyword evidence="3" id="KW-1185">Reference proteome</keyword>
<name>A0A9K3HRF8_HELAN</name>
<dbReference type="EMBL" id="MNCJ02000326">
    <property type="protein sequence ID" value="KAF5782790.1"/>
    <property type="molecule type" value="Genomic_DNA"/>
</dbReference>
<protein>
    <submittedName>
        <fullName evidence="2">Uncharacterized protein</fullName>
    </submittedName>
</protein>
<evidence type="ECO:0000256" key="1">
    <source>
        <dbReference type="SAM" id="MobiDB-lite"/>
    </source>
</evidence>
<feature type="region of interest" description="Disordered" evidence="1">
    <location>
        <begin position="89"/>
        <end position="113"/>
    </location>
</feature>
<dbReference type="Proteomes" id="UP000215914">
    <property type="component" value="Unassembled WGS sequence"/>
</dbReference>